<dbReference type="InterPro" id="IPR057670">
    <property type="entry name" value="SH3_retrovirus"/>
</dbReference>
<dbReference type="SUPFAM" id="SSF53098">
    <property type="entry name" value="Ribonuclease H-like"/>
    <property type="match status" value="1"/>
</dbReference>
<dbReference type="InterPro" id="IPR039537">
    <property type="entry name" value="Retrotran_Ty1/copia-like"/>
</dbReference>
<keyword evidence="2" id="KW-0472">Membrane</keyword>
<dbReference type="SUPFAM" id="SSF56672">
    <property type="entry name" value="DNA/RNA polymerases"/>
    <property type="match status" value="1"/>
</dbReference>
<keyword evidence="2" id="KW-1133">Transmembrane helix</keyword>
<sequence>MDKSEVSRPIIITLDGPNYIPWSQAMSSFLKGRKLWRYITGDVKAPTHGAAETPTEFIRQEPGQSISAFLPQIYSIWDQLTPSEPKWLCAGDSTLFATYRDQQRLILFLMGLSDIYEPVRASLLHRIPLPTLEQAISELLSEETRLGLVSTSHVATAFATSGSRGRGSSGGSRSFSASGSQSSGGSASRPNECTFCHATDHRLLTCPIRVCKTCRQRGPDHYRSDCPNNPTRRDTRPQSTAATAGVSSTTSASPTLIDVSDLPALVQQILSASGNPSTALSASTGVLGPTINEHLDCQSCQLAKQPALSFTKSTSVSSAPFALVHSDIWGPSPTSTMGGSQYFVIFVDDFLRYTWLYLLKNRSQLQQTYYDFARMIKTQFSRDIKVFRSDNAQEYCDTSFFAFLREQGTLPHRSCPGTSQQNGRAERKHRHLLDTTRALLISSGYPERFWGEAALIAAYTINRVPSPLLGNLTLYERLYGTPPDYHSLRVFGCACFVLLQPHERTKLEPRSRLCCFLGYGIEHKGYRCWDPLSLVVFEYLVTLSFGNIRCFPLCPLFRCPLLPLLPTLLILPLTFSLKMLMFLLTFLMILSMWHHRPLSIPWSLSSTDPAPPVLPPVPLPSDIHVRRSTRVREVPSYLRDYHCFSTVLAQYEPRSYREASTNPLWQQAMTEELQALDRTHTWDLVDLPPGKSIIGCRWFMSAPRSTHYAAVLRILRYVKGTLFHGLHFSSQSSLQLYAYSDTDWAGDPTDRRSTTGFCFFLGDSLISWRSKKQTLVARSSTEAEYRALADTTQELLWLRWLLQDMGVSHSGATVLHCDNRSAILIAHNDVFHDRTKHIEIDCHFIR</sequence>
<dbReference type="PROSITE" id="PS50994">
    <property type="entry name" value="INTEGRASE"/>
    <property type="match status" value="1"/>
</dbReference>
<organism evidence="4 5">
    <name type="scientific">Actinidia rufa</name>
    <dbReference type="NCBI Taxonomy" id="165716"/>
    <lineage>
        <taxon>Eukaryota</taxon>
        <taxon>Viridiplantae</taxon>
        <taxon>Streptophyta</taxon>
        <taxon>Embryophyta</taxon>
        <taxon>Tracheophyta</taxon>
        <taxon>Spermatophyta</taxon>
        <taxon>Magnoliopsida</taxon>
        <taxon>eudicotyledons</taxon>
        <taxon>Gunneridae</taxon>
        <taxon>Pentapetalae</taxon>
        <taxon>asterids</taxon>
        <taxon>Ericales</taxon>
        <taxon>Actinidiaceae</taxon>
        <taxon>Actinidia</taxon>
    </lineage>
</organism>
<evidence type="ECO:0000256" key="1">
    <source>
        <dbReference type="SAM" id="MobiDB-lite"/>
    </source>
</evidence>
<feature type="region of interest" description="Disordered" evidence="1">
    <location>
        <begin position="160"/>
        <end position="190"/>
    </location>
</feature>
<feature type="transmembrane region" description="Helical" evidence="2">
    <location>
        <begin position="564"/>
        <end position="590"/>
    </location>
</feature>
<evidence type="ECO:0000259" key="3">
    <source>
        <dbReference type="PROSITE" id="PS50994"/>
    </source>
</evidence>
<dbReference type="InterPro" id="IPR012337">
    <property type="entry name" value="RNaseH-like_sf"/>
</dbReference>
<gene>
    <name evidence="4" type="ORF">Acr_00g0069360</name>
</gene>
<dbReference type="Pfam" id="PF14244">
    <property type="entry name" value="Retrotran_gag_3"/>
    <property type="match status" value="1"/>
</dbReference>
<dbReference type="InterPro" id="IPR036397">
    <property type="entry name" value="RNaseH_sf"/>
</dbReference>
<keyword evidence="5" id="KW-1185">Reference proteome</keyword>
<dbReference type="Pfam" id="PF00665">
    <property type="entry name" value="rve"/>
    <property type="match status" value="1"/>
</dbReference>
<feature type="domain" description="Integrase catalytic" evidence="3">
    <location>
        <begin position="316"/>
        <end position="482"/>
    </location>
</feature>
<protein>
    <recommendedName>
        <fullName evidence="3">Integrase catalytic domain-containing protein</fullName>
    </recommendedName>
</protein>
<dbReference type="Gene3D" id="3.30.420.10">
    <property type="entry name" value="Ribonuclease H-like superfamily/Ribonuclease H"/>
    <property type="match status" value="1"/>
</dbReference>
<dbReference type="Pfam" id="PF25597">
    <property type="entry name" value="SH3_retrovirus"/>
    <property type="match status" value="1"/>
</dbReference>
<comment type="caution">
    <text evidence="4">The sequence shown here is derived from an EMBL/GenBank/DDBJ whole genome shotgun (WGS) entry which is preliminary data.</text>
</comment>
<dbReference type="InterPro" id="IPR043502">
    <property type="entry name" value="DNA/RNA_pol_sf"/>
</dbReference>
<dbReference type="OrthoDB" id="414104at2759"/>
<dbReference type="EMBL" id="BJWL01000352">
    <property type="protein sequence ID" value="GFS40568.1"/>
    <property type="molecule type" value="Genomic_DNA"/>
</dbReference>
<proteinExistence type="predicted"/>
<evidence type="ECO:0000313" key="5">
    <source>
        <dbReference type="Proteomes" id="UP000585474"/>
    </source>
</evidence>
<dbReference type="GO" id="GO:0015074">
    <property type="term" value="P:DNA integration"/>
    <property type="evidence" value="ECO:0007669"/>
    <property type="project" value="InterPro"/>
</dbReference>
<feature type="compositionally biased region" description="Low complexity" evidence="1">
    <location>
        <begin position="239"/>
        <end position="252"/>
    </location>
</feature>
<dbReference type="GO" id="GO:0003676">
    <property type="term" value="F:nucleic acid binding"/>
    <property type="evidence" value="ECO:0007669"/>
    <property type="project" value="InterPro"/>
</dbReference>
<accession>A0A7J0DR57</accession>
<keyword evidence="2" id="KW-0812">Transmembrane</keyword>
<dbReference type="AlphaFoldDB" id="A0A7J0DR57"/>
<dbReference type="PANTHER" id="PTHR42648:SF26">
    <property type="entry name" value="INTEGRASE CATALYTIC DOMAIN-CONTAINING PROTEIN"/>
    <property type="match status" value="1"/>
</dbReference>
<dbReference type="InterPro" id="IPR029472">
    <property type="entry name" value="Copia-like_N"/>
</dbReference>
<feature type="compositionally biased region" description="Low complexity" evidence="1">
    <location>
        <begin position="171"/>
        <end position="189"/>
    </location>
</feature>
<dbReference type="PANTHER" id="PTHR42648">
    <property type="entry name" value="TRANSPOSASE, PUTATIVE-RELATED"/>
    <property type="match status" value="1"/>
</dbReference>
<dbReference type="InterPro" id="IPR001584">
    <property type="entry name" value="Integrase_cat-core"/>
</dbReference>
<dbReference type="Proteomes" id="UP000585474">
    <property type="component" value="Unassembled WGS sequence"/>
</dbReference>
<name>A0A7J0DR57_9ERIC</name>
<evidence type="ECO:0000256" key="2">
    <source>
        <dbReference type="SAM" id="Phobius"/>
    </source>
</evidence>
<evidence type="ECO:0000313" key="4">
    <source>
        <dbReference type="EMBL" id="GFS40568.1"/>
    </source>
</evidence>
<dbReference type="CDD" id="cd09272">
    <property type="entry name" value="RNase_HI_RT_Ty1"/>
    <property type="match status" value="1"/>
</dbReference>
<reference evidence="5" key="1">
    <citation type="submission" date="2019-07" db="EMBL/GenBank/DDBJ databases">
        <title>De Novo Assembly of kiwifruit Actinidia rufa.</title>
        <authorList>
            <person name="Sugita-Konishi S."/>
            <person name="Sato K."/>
            <person name="Mori E."/>
            <person name="Abe Y."/>
            <person name="Kisaki G."/>
            <person name="Hamano K."/>
            <person name="Suezawa K."/>
            <person name="Otani M."/>
            <person name="Fukuda T."/>
            <person name="Manabe T."/>
            <person name="Gomi K."/>
            <person name="Tabuchi M."/>
            <person name="Akimitsu K."/>
            <person name="Kataoka I."/>
        </authorList>
    </citation>
    <scope>NUCLEOTIDE SEQUENCE [LARGE SCALE GENOMIC DNA]</scope>
    <source>
        <strain evidence="5">cv. Fuchu</strain>
    </source>
</reference>
<feature type="region of interest" description="Disordered" evidence="1">
    <location>
        <begin position="218"/>
        <end position="252"/>
    </location>
</feature>